<comment type="subunit">
    <text evidence="1">Self-associates forming complexes of several hundred monomers.</text>
</comment>
<comment type="function">
    <text evidence="6">Involved in transvection phenomena (= synapsis-dependent gene expression), where the synaptic pairing of chromosomes carrying genes with which zeste interacts influences the expression of these genes. Zeste binds to DNA and stimulates transcription from a nearby promoter.</text>
</comment>
<dbReference type="Pfam" id="PF13873">
    <property type="entry name" value="Myb_DNA-bind_5"/>
    <property type="match status" value="1"/>
</dbReference>
<keyword evidence="9" id="KW-1185">Reference proteome</keyword>
<evidence type="ECO:0000259" key="8">
    <source>
        <dbReference type="Pfam" id="PF13873"/>
    </source>
</evidence>
<dbReference type="Proteomes" id="UP001652620">
    <property type="component" value="Chromosome 3"/>
</dbReference>
<evidence type="ECO:0000256" key="5">
    <source>
        <dbReference type="ARBA" id="ARBA00023163"/>
    </source>
</evidence>
<name>A0ABM3JET8_BACDO</name>
<feature type="domain" description="Myb/SANT-like DNA-binding" evidence="8">
    <location>
        <begin position="10"/>
        <end position="86"/>
    </location>
</feature>
<feature type="compositionally biased region" description="Basic and acidic residues" evidence="7">
    <location>
        <begin position="82"/>
        <end position="94"/>
    </location>
</feature>
<organism evidence="9 10">
    <name type="scientific">Bactrocera dorsalis</name>
    <name type="common">Oriental fruit fly</name>
    <name type="synonym">Dacus dorsalis</name>
    <dbReference type="NCBI Taxonomy" id="27457"/>
    <lineage>
        <taxon>Eukaryota</taxon>
        <taxon>Metazoa</taxon>
        <taxon>Ecdysozoa</taxon>
        <taxon>Arthropoda</taxon>
        <taxon>Hexapoda</taxon>
        <taxon>Insecta</taxon>
        <taxon>Pterygota</taxon>
        <taxon>Neoptera</taxon>
        <taxon>Endopterygota</taxon>
        <taxon>Diptera</taxon>
        <taxon>Brachycera</taxon>
        <taxon>Muscomorpha</taxon>
        <taxon>Tephritoidea</taxon>
        <taxon>Tephritidae</taxon>
        <taxon>Bactrocera</taxon>
        <taxon>Bactrocera</taxon>
    </lineage>
</organism>
<evidence type="ECO:0000256" key="4">
    <source>
        <dbReference type="ARBA" id="ARBA00023125"/>
    </source>
</evidence>
<feature type="region of interest" description="Disordered" evidence="7">
    <location>
        <begin position="82"/>
        <end position="104"/>
    </location>
</feature>
<gene>
    <name evidence="10" type="primary">LOC125777315</name>
</gene>
<dbReference type="GeneID" id="125777315"/>
<accession>A0ABM3JET8</accession>
<evidence type="ECO:0000313" key="10">
    <source>
        <dbReference type="RefSeq" id="XP_049307742.1"/>
    </source>
</evidence>
<dbReference type="RefSeq" id="XP_049307742.1">
    <property type="nucleotide sequence ID" value="XM_049451785.1"/>
</dbReference>
<evidence type="ECO:0000256" key="2">
    <source>
        <dbReference type="ARBA" id="ARBA00016807"/>
    </source>
</evidence>
<dbReference type="InterPro" id="IPR028002">
    <property type="entry name" value="Myb_DNA-bind_5"/>
</dbReference>
<keyword evidence="4" id="KW-0238">DNA-binding</keyword>
<keyword evidence="3" id="KW-0805">Transcription regulation</keyword>
<evidence type="ECO:0000256" key="7">
    <source>
        <dbReference type="SAM" id="MobiDB-lite"/>
    </source>
</evidence>
<sequence length="145" mass="16235">MESPLLKRKRGKNFTPQEEDALVELVDEQRHILENKRSDAVTWKQKEEALKKLAECFTARIGTNREWRTLRDKFERLKRKSKAEMATEKSEHYRTGGGSAAVESSSMVTQKVAAILEESATGLENTFDGDATSANSFASATLSPV</sequence>
<dbReference type="PANTHER" id="PTHR21411:SF0">
    <property type="entry name" value="REGULATORY PROTEIN ZESTE"/>
    <property type="match status" value="1"/>
</dbReference>
<reference evidence="10" key="1">
    <citation type="submission" date="2025-08" db="UniProtKB">
        <authorList>
            <consortium name="RefSeq"/>
        </authorList>
    </citation>
    <scope>IDENTIFICATION</scope>
    <source>
        <tissue evidence="10">Adult</tissue>
    </source>
</reference>
<protein>
    <recommendedName>
        <fullName evidence="2">Regulatory protein zeste</fullName>
    </recommendedName>
</protein>
<evidence type="ECO:0000256" key="6">
    <source>
        <dbReference type="ARBA" id="ARBA00025466"/>
    </source>
</evidence>
<evidence type="ECO:0000256" key="1">
    <source>
        <dbReference type="ARBA" id="ARBA00011764"/>
    </source>
</evidence>
<proteinExistence type="predicted"/>
<evidence type="ECO:0000313" key="9">
    <source>
        <dbReference type="Proteomes" id="UP001652620"/>
    </source>
</evidence>
<evidence type="ECO:0000256" key="3">
    <source>
        <dbReference type="ARBA" id="ARBA00023015"/>
    </source>
</evidence>
<dbReference type="PANTHER" id="PTHR21411">
    <property type="entry name" value="APONTIC"/>
    <property type="match status" value="1"/>
</dbReference>
<keyword evidence="5" id="KW-0804">Transcription</keyword>